<feature type="binding site" evidence="8">
    <location>
        <position position="78"/>
    </location>
    <ligand>
        <name>NADP(+)</name>
        <dbReference type="ChEBI" id="CHEBI:58349"/>
    </ligand>
</feature>
<accession>A0A1S2LR82</accession>
<dbReference type="GO" id="GO:0004764">
    <property type="term" value="F:shikimate 3-dehydrogenase (NADP+) activity"/>
    <property type="evidence" value="ECO:0007669"/>
    <property type="project" value="UniProtKB-UniRule"/>
</dbReference>
<dbReference type="Pfam" id="PF18317">
    <property type="entry name" value="SDH_C"/>
    <property type="match status" value="1"/>
</dbReference>
<comment type="function">
    <text evidence="8">Involved in the biosynthesis of the chorismate, which leads to the biosynthesis of aromatic amino acids. Catalyzes the reversible NADPH linked reduction of 3-dehydroshikimate (DHSA) to yield shikimate (SA).</text>
</comment>
<feature type="domain" description="Quinate/shikimate 5-dehydrogenase/glutamyl-tRNA reductase" evidence="9">
    <location>
        <begin position="114"/>
        <end position="195"/>
    </location>
</feature>
<evidence type="ECO:0000256" key="2">
    <source>
        <dbReference type="ARBA" id="ARBA00012962"/>
    </source>
</evidence>
<reference evidence="13" key="4">
    <citation type="submission" date="2020-10" db="EMBL/GenBank/DDBJ databases">
        <authorList>
            <person name="Bassil N.M."/>
            <person name="Lloyd J.R."/>
        </authorList>
    </citation>
    <scope>NUCLEOTIDE SEQUENCE</scope>
    <source>
        <strain evidence="13">NB2006</strain>
    </source>
</reference>
<dbReference type="InterPro" id="IPR041121">
    <property type="entry name" value="SDH_C"/>
</dbReference>
<feature type="binding site" evidence="8">
    <location>
        <position position="62"/>
    </location>
    <ligand>
        <name>shikimate</name>
        <dbReference type="ChEBI" id="CHEBI:36208"/>
    </ligand>
</feature>
<dbReference type="CDD" id="cd01065">
    <property type="entry name" value="NAD_bind_Shikimate_DH"/>
    <property type="match status" value="1"/>
</dbReference>
<evidence type="ECO:0000259" key="9">
    <source>
        <dbReference type="Pfam" id="PF01488"/>
    </source>
</evidence>
<comment type="catalytic activity">
    <reaction evidence="7 8">
        <text>shikimate + NADP(+) = 3-dehydroshikimate + NADPH + H(+)</text>
        <dbReference type="Rhea" id="RHEA:17737"/>
        <dbReference type="ChEBI" id="CHEBI:15378"/>
        <dbReference type="ChEBI" id="CHEBI:16630"/>
        <dbReference type="ChEBI" id="CHEBI:36208"/>
        <dbReference type="ChEBI" id="CHEBI:57783"/>
        <dbReference type="ChEBI" id="CHEBI:58349"/>
        <dbReference type="EC" id="1.1.1.25"/>
    </reaction>
</comment>
<keyword evidence="5 8" id="KW-0560">Oxidoreductase</keyword>
<sequence length="282" mass="30888">MNKLYGLLGHPVGHSMSPLMHNDAFKQLGINGYYHAFDVPEDKLKEAVDALRLFNISGLNVTIPHKVTIMEFLDEIDEEALMIGAVNTVVNIEGRLIGYNTDGRGYLTSLLTKLNKPLKDSNVLVIGAGGAARGIVTALANDGVALLTIANRTIEKADEIKNHYLKYREANINVLPLKKAQLNLARYDIVINTTSIGMSPRVDEVPISIDHIKQTAVLSDLIYNPIETKLLQLGNKKGIITHNGVGMFVEQGALAFLKWTGKQPDTEKMTKIVMQQLGGSTC</sequence>
<feature type="domain" description="Shikimate dehydrogenase substrate binding N-terminal" evidence="10">
    <location>
        <begin position="7"/>
        <end position="89"/>
    </location>
</feature>
<feature type="binding site" evidence="8">
    <location>
        <position position="221"/>
    </location>
    <ligand>
        <name>NADP(+)</name>
        <dbReference type="ChEBI" id="CHEBI:58349"/>
    </ligand>
</feature>
<keyword evidence="6 8" id="KW-0057">Aromatic amino acid biosynthesis</keyword>
<evidence type="ECO:0000256" key="5">
    <source>
        <dbReference type="ARBA" id="ARBA00023002"/>
    </source>
</evidence>
<evidence type="ECO:0000259" key="10">
    <source>
        <dbReference type="Pfam" id="PF08501"/>
    </source>
</evidence>
<dbReference type="Gene3D" id="3.40.50.720">
    <property type="entry name" value="NAD(P)-binding Rossmann-like Domain"/>
    <property type="match status" value="1"/>
</dbReference>
<evidence type="ECO:0000256" key="4">
    <source>
        <dbReference type="ARBA" id="ARBA00022857"/>
    </source>
</evidence>
<feature type="active site" description="Proton acceptor" evidence="8">
    <location>
        <position position="66"/>
    </location>
</feature>
<dbReference type="OrthoDB" id="9792692at2"/>
<dbReference type="KEGG" id="aia:AWH56_000535"/>
<dbReference type="EC" id="1.1.1.25" evidence="2 8"/>
<dbReference type="InterPro" id="IPR006151">
    <property type="entry name" value="Shikm_DH/Glu-tRNA_Rdtase"/>
</dbReference>
<dbReference type="GO" id="GO:0009423">
    <property type="term" value="P:chorismate biosynthetic process"/>
    <property type="evidence" value="ECO:0007669"/>
    <property type="project" value="UniProtKB-UniRule"/>
</dbReference>
<organism evidence="12 14">
    <name type="scientific">Anaerobacillus isosaccharinicus</name>
    <dbReference type="NCBI Taxonomy" id="1532552"/>
    <lineage>
        <taxon>Bacteria</taxon>
        <taxon>Bacillati</taxon>
        <taxon>Bacillota</taxon>
        <taxon>Bacilli</taxon>
        <taxon>Bacillales</taxon>
        <taxon>Bacillaceae</taxon>
        <taxon>Anaerobacillus</taxon>
    </lineage>
</organism>
<dbReference type="NCBIfam" id="NF001319">
    <property type="entry name" value="PRK00258.3-3"/>
    <property type="match status" value="1"/>
</dbReference>
<name>A0A1S2LR82_9BACI</name>
<dbReference type="PANTHER" id="PTHR21089">
    <property type="entry name" value="SHIKIMATE DEHYDROGENASE"/>
    <property type="match status" value="1"/>
</dbReference>
<dbReference type="AlphaFoldDB" id="A0A1S2LR82"/>
<evidence type="ECO:0000256" key="8">
    <source>
        <dbReference type="HAMAP-Rule" id="MF_00222"/>
    </source>
</evidence>
<dbReference type="HAMAP" id="MF_00222">
    <property type="entry name" value="Shikimate_DH_AroE"/>
    <property type="match status" value="1"/>
</dbReference>
<dbReference type="SUPFAM" id="SSF51735">
    <property type="entry name" value="NAD(P)-binding Rossmann-fold domains"/>
    <property type="match status" value="1"/>
</dbReference>
<dbReference type="SUPFAM" id="SSF53223">
    <property type="entry name" value="Aminoacid dehydrogenase-like, N-terminal domain"/>
    <property type="match status" value="1"/>
</dbReference>
<dbReference type="RefSeq" id="WP_071317419.1">
    <property type="nucleotide sequence ID" value="NZ_CP063356.2"/>
</dbReference>
<dbReference type="GO" id="GO:0009073">
    <property type="term" value="P:aromatic amino acid family biosynthetic process"/>
    <property type="evidence" value="ECO:0007669"/>
    <property type="project" value="UniProtKB-KW"/>
</dbReference>
<comment type="pathway">
    <text evidence="1 8">Metabolic intermediate biosynthesis; chorismate biosynthesis; chorismate from D-erythrose 4-phosphate and phosphoenolpyruvate: step 4/7.</text>
</comment>
<feature type="binding site" evidence="8">
    <location>
        <begin position="15"/>
        <end position="17"/>
    </location>
    <ligand>
        <name>shikimate</name>
        <dbReference type="ChEBI" id="CHEBI:36208"/>
    </ligand>
</feature>
<keyword evidence="14" id="KW-1185">Reference proteome</keyword>
<evidence type="ECO:0000256" key="6">
    <source>
        <dbReference type="ARBA" id="ARBA00023141"/>
    </source>
</evidence>
<dbReference type="InterPro" id="IPR022893">
    <property type="entry name" value="Shikimate_DH_fam"/>
</dbReference>
<evidence type="ECO:0000256" key="7">
    <source>
        <dbReference type="ARBA" id="ARBA00049442"/>
    </source>
</evidence>
<dbReference type="Gene3D" id="3.40.50.10860">
    <property type="entry name" value="Leucine Dehydrogenase, chain A, domain 1"/>
    <property type="match status" value="1"/>
</dbReference>
<protein>
    <recommendedName>
        <fullName evidence="2 8">Shikimate dehydrogenase (NADP(+))</fullName>
        <shortName evidence="8">SDH</shortName>
        <ecNumber evidence="2 8">1.1.1.25</ecNumber>
    </recommendedName>
</protein>
<feature type="binding site" evidence="8">
    <location>
        <position position="244"/>
    </location>
    <ligand>
        <name>NADP(+)</name>
        <dbReference type="ChEBI" id="CHEBI:58349"/>
    </ligand>
</feature>
<feature type="binding site" evidence="8">
    <location>
        <begin position="127"/>
        <end position="131"/>
    </location>
    <ligand>
        <name>NADP(+)</name>
        <dbReference type="ChEBI" id="CHEBI:58349"/>
    </ligand>
</feature>
<proteinExistence type="inferred from homology"/>
<dbReference type="Proteomes" id="UP000180175">
    <property type="component" value="Chromosome"/>
</dbReference>
<dbReference type="InterPro" id="IPR013708">
    <property type="entry name" value="Shikimate_DH-bd_N"/>
</dbReference>
<dbReference type="GO" id="GO:0050661">
    <property type="term" value="F:NADP binding"/>
    <property type="evidence" value="ECO:0007669"/>
    <property type="project" value="InterPro"/>
</dbReference>
<dbReference type="EMBL" id="CP063356">
    <property type="protein sequence ID" value="QOY36220.1"/>
    <property type="molecule type" value="Genomic_DNA"/>
</dbReference>
<dbReference type="EMBL" id="LQXD01000109">
    <property type="protein sequence ID" value="OIJ15029.1"/>
    <property type="molecule type" value="Genomic_DNA"/>
</dbReference>
<feature type="binding site" evidence="8">
    <location>
        <begin position="151"/>
        <end position="156"/>
    </location>
    <ligand>
        <name>NADP(+)</name>
        <dbReference type="ChEBI" id="CHEBI:58349"/>
    </ligand>
</feature>
<dbReference type="InterPro" id="IPR036291">
    <property type="entry name" value="NAD(P)-bd_dom_sf"/>
</dbReference>
<evidence type="ECO:0000259" key="11">
    <source>
        <dbReference type="Pfam" id="PF18317"/>
    </source>
</evidence>
<dbReference type="PANTHER" id="PTHR21089:SF1">
    <property type="entry name" value="BIFUNCTIONAL 3-DEHYDROQUINATE DEHYDRATASE_SHIKIMATE DEHYDROGENASE, CHLOROPLASTIC"/>
    <property type="match status" value="1"/>
</dbReference>
<feature type="binding site" evidence="8">
    <location>
        <position position="251"/>
    </location>
    <ligand>
        <name>shikimate</name>
        <dbReference type="ChEBI" id="CHEBI:36208"/>
    </ligand>
</feature>
<evidence type="ECO:0000256" key="3">
    <source>
        <dbReference type="ARBA" id="ARBA00022605"/>
    </source>
</evidence>
<evidence type="ECO:0000256" key="1">
    <source>
        <dbReference type="ARBA" id="ARBA00004871"/>
    </source>
</evidence>
<keyword evidence="4 8" id="KW-0521">NADP</keyword>
<reference evidence="13 14" key="3">
    <citation type="journal article" date="2019" name="Int. J. Syst. Evol. Microbiol.">
        <title>Anaerobacillus isosaccharinicus sp. nov., an alkaliphilic bacterium which degrades isosaccharinic acid.</title>
        <authorList>
            <person name="Bassil N.M."/>
            <person name="Lloyd J.R."/>
        </authorList>
    </citation>
    <scope>NUCLEOTIDE SEQUENCE [LARGE SCALE GENOMIC DNA]</scope>
    <source>
        <strain evidence="13 14">NB2006</strain>
    </source>
</reference>
<feature type="domain" description="SDH C-terminal" evidence="11">
    <location>
        <begin position="244"/>
        <end position="273"/>
    </location>
</feature>
<feature type="binding site" evidence="8">
    <location>
        <position position="102"/>
    </location>
    <ligand>
        <name>shikimate</name>
        <dbReference type="ChEBI" id="CHEBI:36208"/>
    </ligand>
</feature>
<dbReference type="NCBIfam" id="TIGR00507">
    <property type="entry name" value="aroE"/>
    <property type="match status" value="1"/>
</dbReference>
<feature type="binding site" evidence="8">
    <location>
        <position position="223"/>
    </location>
    <ligand>
        <name>shikimate</name>
        <dbReference type="ChEBI" id="CHEBI:36208"/>
    </ligand>
</feature>
<dbReference type="Pfam" id="PF08501">
    <property type="entry name" value="Shikimate_dh_N"/>
    <property type="match status" value="1"/>
</dbReference>
<dbReference type="InterPro" id="IPR046346">
    <property type="entry name" value="Aminoacid_DH-like_N_sf"/>
</dbReference>
<dbReference type="GO" id="GO:0005829">
    <property type="term" value="C:cytosol"/>
    <property type="evidence" value="ECO:0007669"/>
    <property type="project" value="TreeGrafter"/>
</dbReference>
<dbReference type="GO" id="GO:0019632">
    <property type="term" value="P:shikimate metabolic process"/>
    <property type="evidence" value="ECO:0007669"/>
    <property type="project" value="InterPro"/>
</dbReference>
<comment type="similarity">
    <text evidence="8">Belongs to the shikimate dehydrogenase family.</text>
</comment>
<dbReference type="UniPathway" id="UPA00053">
    <property type="reaction ID" value="UER00087"/>
</dbReference>
<dbReference type="GO" id="GO:0008652">
    <property type="term" value="P:amino acid biosynthetic process"/>
    <property type="evidence" value="ECO:0007669"/>
    <property type="project" value="UniProtKB-KW"/>
</dbReference>
<evidence type="ECO:0000313" key="12">
    <source>
        <dbReference type="EMBL" id="OIJ15029.1"/>
    </source>
</evidence>
<reference evidence="12 14" key="1">
    <citation type="submission" date="2016-10" db="EMBL/GenBank/DDBJ databases">
        <title>Draft genome sequences of four alkaliphilic bacteria belonging to the Anaerobacillus genus.</title>
        <authorList>
            <person name="Bassil N.M."/>
            <person name="Lloyd J.R."/>
        </authorList>
    </citation>
    <scope>NUCLEOTIDE SEQUENCE [LARGE SCALE GENOMIC DNA]</scope>
    <source>
        <strain evidence="12 14">NB2006</strain>
    </source>
</reference>
<gene>
    <name evidence="8 13" type="primary">aroE</name>
    <name evidence="13" type="ORF">AWH56_000535</name>
    <name evidence="12" type="ORF">AWH56_12500</name>
</gene>
<dbReference type="InterPro" id="IPR011342">
    <property type="entry name" value="Shikimate_DH"/>
</dbReference>
<keyword evidence="3 8" id="KW-0028">Amino-acid biosynthesis</keyword>
<evidence type="ECO:0000313" key="14">
    <source>
        <dbReference type="Proteomes" id="UP000180175"/>
    </source>
</evidence>
<comment type="subunit">
    <text evidence="8">Homodimer.</text>
</comment>
<dbReference type="Pfam" id="PF01488">
    <property type="entry name" value="Shikimate_DH"/>
    <property type="match status" value="1"/>
</dbReference>
<feature type="binding site" evidence="8">
    <location>
        <position position="87"/>
    </location>
    <ligand>
        <name>shikimate</name>
        <dbReference type="ChEBI" id="CHEBI:36208"/>
    </ligand>
</feature>
<reference evidence="13 14" key="2">
    <citation type="journal article" date="2017" name="Genome Announc.">
        <title>Draft Genome Sequences of Four Alkaliphilic Bacteria Belonging to the Anaerobacillus Genus.</title>
        <authorList>
            <person name="Bassil N.M."/>
            <person name="Lloyd J.R."/>
        </authorList>
    </citation>
    <scope>NUCLEOTIDE SEQUENCE [LARGE SCALE GENOMIC DNA]</scope>
    <source>
        <strain evidence="13 14">NB2006</strain>
    </source>
</reference>
<evidence type="ECO:0000313" key="13">
    <source>
        <dbReference type="EMBL" id="QOY36220.1"/>
    </source>
</evidence>